<dbReference type="PANTHER" id="PTHR12790">
    <property type="entry name" value="TRANSCRIPTION INITIATION FACTOR IA RRN3"/>
    <property type="match status" value="1"/>
</dbReference>
<dbReference type="RefSeq" id="XP_007391310.1">
    <property type="nucleotide sequence ID" value="XM_007391248.1"/>
</dbReference>
<dbReference type="GeneID" id="18915922"/>
<name>K5V8X1_PHACS</name>
<evidence type="ECO:0008006" key="5">
    <source>
        <dbReference type="Google" id="ProtNLM"/>
    </source>
</evidence>
<dbReference type="PANTHER" id="PTHR12790:SF0">
    <property type="entry name" value="RNA POLYMERASE I-SPECIFIC TRANSCRIPTION INITIATION FACTOR RRN3-RELATED"/>
    <property type="match status" value="1"/>
</dbReference>
<comment type="similarity">
    <text evidence="1">Belongs to the RRN3 family.</text>
</comment>
<dbReference type="GO" id="GO:0005634">
    <property type="term" value="C:nucleus"/>
    <property type="evidence" value="ECO:0007669"/>
    <property type="project" value="TreeGrafter"/>
</dbReference>
<dbReference type="InterPro" id="IPR007991">
    <property type="entry name" value="RNA_pol_I_trans_ini_fac_RRN3"/>
</dbReference>
<dbReference type="FunCoup" id="K5V8X1">
    <property type="interactions" value="481"/>
</dbReference>
<feature type="compositionally biased region" description="Low complexity" evidence="2">
    <location>
        <begin position="735"/>
        <end position="746"/>
    </location>
</feature>
<dbReference type="HOGENOM" id="CLU_010579_0_0_1"/>
<feature type="compositionally biased region" description="Polar residues" evidence="2">
    <location>
        <begin position="1"/>
        <end position="11"/>
    </location>
</feature>
<keyword evidence="4" id="KW-1185">Reference proteome</keyword>
<organism evidence="3 4">
    <name type="scientific">Phanerochaete carnosa (strain HHB-10118-sp)</name>
    <name type="common">White-rot fungus</name>
    <name type="synonym">Peniophora carnosa</name>
    <dbReference type="NCBI Taxonomy" id="650164"/>
    <lineage>
        <taxon>Eukaryota</taxon>
        <taxon>Fungi</taxon>
        <taxon>Dikarya</taxon>
        <taxon>Basidiomycota</taxon>
        <taxon>Agaricomycotina</taxon>
        <taxon>Agaricomycetes</taxon>
        <taxon>Polyporales</taxon>
        <taxon>Phanerochaetaceae</taxon>
        <taxon>Phanerochaete</taxon>
    </lineage>
</organism>
<dbReference type="Proteomes" id="UP000008370">
    <property type="component" value="Unassembled WGS sequence"/>
</dbReference>
<feature type="compositionally biased region" description="Acidic residues" evidence="2">
    <location>
        <begin position="674"/>
        <end position="688"/>
    </location>
</feature>
<evidence type="ECO:0000256" key="2">
    <source>
        <dbReference type="SAM" id="MobiDB-lite"/>
    </source>
</evidence>
<feature type="compositionally biased region" description="Polar residues" evidence="2">
    <location>
        <begin position="21"/>
        <end position="36"/>
    </location>
</feature>
<feature type="region of interest" description="Disordered" evidence="2">
    <location>
        <begin position="671"/>
        <end position="746"/>
    </location>
</feature>
<dbReference type="GO" id="GO:0001181">
    <property type="term" value="F:RNA polymerase I general transcription initiation factor activity"/>
    <property type="evidence" value="ECO:0007669"/>
    <property type="project" value="InterPro"/>
</dbReference>
<feature type="region of interest" description="Disordered" evidence="2">
    <location>
        <begin position="1"/>
        <end position="36"/>
    </location>
</feature>
<dbReference type="InParanoid" id="K5V8X1"/>
<protein>
    <recommendedName>
        <fullName evidence="5">RNA polymerase I-specific transcription initiation factor RRN3</fullName>
    </recommendedName>
</protein>
<sequence length="746" mass="83225">MELSVKTTNPLETYKRRSATRKGSTSSSGSVNPRPIVTNSRVKQDDQYRKDMYLAFINNALQQKAKGISEAFDELVDQFNPKQANTDTVTASSQLRLWIIALSHVVSRLERVHSALVGAVISMPWTTMDSNFVRSYTSFVGVLVSAKPEYLTLVLGKIAVGFTYQSGLQALDVSMPETSSRPLTRRTVYERLHYLLEHLLSLVPTLPSTLQPLLVQNFPHKRLSQAAQVTYIRNLLRITEYCPELSDRILATIIDRAIQIDVEIQVELEELEELATEEQSQLFDFDPFDTAVGQEGESDSEDDSDEGDGDNLSDLSSEADGEADDDEAPEEESTNFQHVQDMVNKLDAILKNVFDHFTQPPPVSDVLASSLPTPISVSGTASPSSPPLTPRPMQRFENAEDVKALRRAQFFSLLSIFERTILRTFKSRYTQFLVFWFSSLDPEFSDLFQGMLVSKALLEEDQPTVTRAAAASYIASFVSRAVFVNRESTRQVVACLCNFLNNRLDILDAIAQTGTNPPSLAQHSMFYAVTQAVFLIFCFRWRDLVQDQDELDELAGAAGGAHGKWMLELEVLKRVVQSDLNPLRICAPTVVMQFARVAHATDFLYCYSIIEANRRSEYASPNTQAVRRFVNPTVLGESVQTELNTFFPFDPYKLPRSGTYIEGVYREWSSVAIGDEDDEDEDEEDESGGEPPMSSHYSYDGLSSPMALRPRRDSEADQLGASFGGMSISPAHPPLSVSLSSVMSVS</sequence>
<evidence type="ECO:0000313" key="4">
    <source>
        <dbReference type="Proteomes" id="UP000008370"/>
    </source>
</evidence>
<dbReference type="GO" id="GO:0001042">
    <property type="term" value="F:RNA polymerase I core binding"/>
    <property type="evidence" value="ECO:0007669"/>
    <property type="project" value="TreeGrafter"/>
</dbReference>
<feature type="compositionally biased region" description="Acidic residues" evidence="2">
    <location>
        <begin position="296"/>
        <end position="333"/>
    </location>
</feature>
<dbReference type="AlphaFoldDB" id="K5V8X1"/>
<dbReference type="STRING" id="650164.K5V8X1"/>
<feature type="region of interest" description="Disordered" evidence="2">
    <location>
        <begin position="289"/>
        <end position="335"/>
    </location>
</feature>
<reference evidence="3 4" key="1">
    <citation type="journal article" date="2012" name="BMC Genomics">
        <title>Comparative genomics of the white-rot fungi, Phanerochaete carnosa and P. chrysosporium, to elucidate the genetic basis of the distinct wood types they colonize.</title>
        <authorList>
            <person name="Suzuki H."/>
            <person name="MacDonald J."/>
            <person name="Syed K."/>
            <person name="Salamov A."/>
            <person name="Hori C."/>
            <person name="Aerts A."/>
            <person name="Henrissat B."/>
            <person name="Wiebenga A."/>
            <person name="vanKuyk P.A."/>
            <person name="Barry K."/>
            <person name="Lindquist E."/>
            <person name="LaButti K."/>
            <person name="Lapidus A."/>
            <person name="Lucas S."/>
            <person name="Coutinho P."/>
            <person name="Gong Y."/>
            <person name="Samejima M."/>
            <person name="Mahadevan R."/>
            <person name="Abou-Zaid M."/>
            <person name="de Vries R.P."/>
            <person name="Igarashi K."/>
            <person name="Yadav J.S."/>
            <person name="Grigoriev I.V."/>
            <person name="Master E.R."/>
        </authorList>
    </citation>
    <scope>NUCLEOTIDE SEQUENCE [LARGE SCALE GENOMIC DNA]</scope>
    <source>
        <strain evidence="3 4">HHB-10118-sp</strain>
    </source>
</reference>
<dbReference type="EMBL" id="JH930469">
    <property type="protein sequence ID" value="EKM59276.1"/>
    <property type="molecule type" value="Genomic_DNA"/>
</dbReference>
<accession>K5V8X1</accession>
<proteinExistence type="inferred from homology"/>
<evidence type="ECO:0000313" key="3">
    <source>
        <dbReference type="EMBL" id="EKM59276.1"/>
    </source>
</evidence>
<dbReference type="OrthoDB" id="26970at2759"/>
<gene>
    <name evidence="3" type="ORF">PHACADRAFT_25394</name>
</gene>
<evidence type="ECO:0000256" key="1">
    <source>
        <dbReference type="ARBA" id="ARBA00010098"/>
    </source>
</evidence>
<dbReference type="KEGG" id="pco:PHACADRAFT_25394"/>
<dbReference type="GO" id="GO:0006361">
    <property type="term" value="P:transcription initiation at RNA polymerase I promoter"/>
    <property type="evidence" value="ECO:0007669"/>
    <property type="project" value="InterPro"/>
</dbReference>
<dbReference type="Pfam" id="PF05327">
    <property type="entry name" value="RRN3"/>
    <property type="match status" value="1"/>
</dbReference>